<name>A0A5N6E6N2_9EURO</name>
<sequence>MPQHLSSFQLPNFPTVRDEVIASLRPYFETEAFRAYPANATYVECIPDPAARTLLEPLLSLVFDGPARVIVSRIFGQKRLHASSLPCLHVPVLIYEPRTADDRHLEVGYGIYTDRGFVLNGKLVLITVIPTHIKVKFNPFVTPSLT</sequence>
<dbReference type="AlphaFoldDB" id="A0A5N6E6N2"/>
<accession>A0A5N6E6N2</accession>
<proteinExistence type="predicted"/>
<evidence type="ECO:0000313" key="2">
    <source>
        <dbReference type="Proteomes" id="UP000326799"/>
    </source>
</evidence>
<protein>
    <submittedName>
        <fullName evidence="1">Uncharacterized protein</fullName>
    </submittedName>
</protein>
<dbReference type="Proteomes" id="UP000326799">
    <property type="component" value="Unassembled WGS sequence"/>
</dbReference>
<reference evidence="1 2" key="1">
    <citation type="submission" date="2019-04" db="EMBL/GenBank/DDBJ databases">
        <title>Fungal friends and foes A comparative genomics study of 23 Aspergillus species from section Flavi.</title>
        <authorList>
            <consortium name="DOE Joint Genome Institute"/>
            <person name="Kjaerbolling I."/>
            <person name="Vesth T.C."/>
            <person name="Frisvad J.C."/>
            <person name="Nybo J.L."/>
            <person name="Theobald S."/>
            <person name="Kildgaard S."/>
            <person name="Petersen T.I."/>
            <person name="Kuo A."/>
            <person name="Sato A."/>
            <person name="Lyhne E.K."/>
            <person name="Kogle M.E."/>
            <person name="Wiebenga A."/>
            <person name="Kun R.S."/>
            <person name="Lubbers R.J."/>
            <person name="Makela M.R."/>
            <person name="Barry K."/>
            <person name="Chovatia M."/>
            <person name="Clum A."/>
            <person name="Daum C."/>
            <person name="Haridas S."/>
            <person name="He G."/>
            <person name="LaButti K."/>
            <person name="Lipzen A."/>
            <person name="Mondo S."/>
            <person name="Pangilinan J."/>
            <person name="Riley R."/>
            <person name="Salamov A."/>
            <person name="Simmons B.A."/>
            <person name="Magnuson J.K."/>
            <person name="Henrissat B."/>
            <person name="Mortensen U.H."/>
            <person name="Larsen T.O."/>
            <person name="De vries R.P."/>
            <person name="Grigoriev I.V."/>
            <person name="Machida M."/>
            <person name="Baker S.E."/>
            <person name="Andersen M.R."/>
        </authorList>
    </citation>
    <scope>NUCLEOTIDE SEQUENCE [LARGE SCALE GENOMIC DNA]</scope>
    <source>
        <strain evidence="1 2">CBS 126849</strain>
    </source>
</reference>
<dbReference type="EMBL" id="ML733781">
    <property type="protein sequence ID" value="KAB8212927.1"/>
    <property type="molecule type" value="Genomic_DNA"/>
</dbReference>
<organism evidence="1 2">
    <name type="scientific">Aspergillus novoparasiticus</name>
    <dbReference type="NCBI Taxonomy" id="986946"/>
    <lineage>
        <taxon>Eukaryota</taxon>
        <taxon>Fungi</taxon>
        <taxon>Dikarya</taxon>
        <taxon>Ascomycota</taxon>
        <taxon>Pezizomycotina</taxon>
        <taxon>Eurotiomycetes</taxon>
        <taxon>Eurotiomycetidae</taxon>
        <taxon>Eurotiales</taxon>
        <taxon>Aspergillaceae</taxon>
        <taxon>Aspergillus</taxon>
        <taxon>Aspergillus subgen. Circumdati</taxon>
    </lineage>
</organism>
<evidence type="ECO:0000313" key="1">
    <source>
        <dbReference type="EMBL" id="KAB8212927.1"/>
    </source>
</evidence>
<gene>
    <name evidence="1" type="ORF">BDV33DRAFT_95873</name>
</gene>
<keyword evidence="2" id="KW-1185">Reference proteome</keyword>